<dbReference type="PANTHER" id="PTHR10903:SF112">
    <property type="entry name" value="SI:CH211-113E8.5"/>
    <property type="match status" value="1"/>
</dbReference>
<dbReference type="PANTHER" id="PTHR10903">
    <property type="entry name" value="GTPASE, IMAP FAMILY MEMBER-RELATED"/>
    <property type="match status" value="1"/>
</dbReference>
<keyword evidence="2" id="KW-0547">Nucleotide-binding</keyword>
<dbReference type="GO" id="GO:0005525">
    <property type="term" value="F:GTP binding"/>
    <property type="evidence" value="ECO:0007669"/>
    <property type="project" value="UniProtKB-KW"/>
</dbReference>
<protein>
    <recommendedName>
        <fullName evidence="4">AIG1-type G domain-containing protein</fullName>
    </recommendedName>
</protein>
<keyword evidence="3" id="KW-0342">GTP-binding</keyword>
<reference evidence="5" key="1">
    <citation type="submission" date="2023-07" db="EMBL/GenBank/DDBJ databases">
        <title>Chromosome-level Genome Assembly of Striped Snakehead (Channa striata).</title>
        <authorList>
            <person name="Liu H."/>
        </authorList>
    </citation>
    <scope>NUCLEOTIDE SEQUENCE</scope>
    <source>
        <strain evidence="5">Gz</strain>
        <tissue evidence="5">Muscle</tissue>
    </source>
</reference>
<feature type="domain" description="AIG1-type G" evidence="4">
    <location>
        <begin position="10"/>
        <end position="211"/>
    </location>
</feature>
<dbReference type="InterPro" id="IPR006703">
    <property type="entry name" value="G_AIG1"/>
</dbReference>
<sequence length="272" mass="30422">MGKNQSVPSGDPLRIVMIGKTGVGKSAVGNTIVGKRYFESNTGSGSVTVTCKQERADCRRAIHVIDTPGVLDTFKSAETIKKEIAKCIHMSSPGPHVFLLVLQIGRFTDEEENCVQALEQLFGPTASNFMFVLFSHGDKLRQENMTMKHYLQTSNPKLQELLNRCGNRYHVFNNKKKKSKTQVVKLIKKIDEMVAANGGRHYTDEMFEQVKKTVQQQEQQEQQKQPDRQASVQEKVFDSSCMSELLQKVLLFQAILAATERGVSDLDSAGHS</sequence>
<gene>
    <name evidence="5" type="ORF">Q5P01_019014</name>
</gene>
<dbReference type="Gene3D" id="3.40.50.300">
    <property type="entry name" value="P-loop containing nucleotide triphosphate hydrolases"/>
    <property type="match status" value="1"/>
</dbReference>
<evidence type="ECO:0000256" key="2">
    <source>
        <dbReference type="ARBA" id="ARBA00022741"/>
    </source>
</evidence>
<name>A0AA88S485_CHASR</name>
<accession>A0AA88S485</accession>
<dbReference type="CDD" id="cd01852">
    <property type="entry name" value="AIG1"/>
    <property type="match status" value="1"/>
</dbReference>
<evidence type="ECO:0000259" key="4">
    <source>
        <dbReference type="PROSITE" id="PS51720"/>
    </source>
</evidence>
<dbReference type="AlphaFoldDB" id="A0AA88S485"/>
<dbReference type="EMBL" id="JAUPFM010000015">
    <property type="protein sequence ID" value="KAK2827980.1"/>
    <property type="molecule type" value="Genomic_DNA"/>
</dbReference>
<comment type="caution">
    <text evidence="5">The sequence shown here is derived from an EMBL/GenBank/DDBJ whole genome shotgun (WGS) entry which is preliminary data.</text>
</comment>
<evidence type="ECO:0000313" key="5">
    <source>
        <dbReference type="EMBL" id="KAK2827980.1"/>
    </source>
</evidence>
<dbReference type="InterPro" id="IPR045058">
    <property type="entry name" value="GIMA/IAN/Toc"/>
</dbReference>
<evidence type="ECO:0000313" key="6">
    <source>
        <dbReference type="Proteomes" id="UP001187415"/>
    </source>
</evidence>
<dbReference type="PROSITE" id="PS51720">
    <property type="entry name" value="G_AIG1"/>
    <property type="match status" value="1"/>
</dbReference>
<dbReference type="Proteomes" id="UP001187415">
    <property type="component" value="Unassembled WGS sequence"/>
</dbReference>
<comment type="similarity">
    <text evidence="1">Belongs to the TRAFAC class TrmE-Era-EngA-EngB-Septin-like GTPase superfamily. AIG1/Toc34/Toc159-like paraseptin GTPase family. IAN subfamily.</text>
</comment>
<organism evidence="5 6">
    <name type="scientific">Channa striata</name>
    <name type="common">Snakehead murrel</name>
    <name type="synonym">Ophicephalus striatus</name>
    <dbReference type="NCBI Taxonomy" id="64152"/>
    <lineage>
        <taxon>Eukaryota</taxon>
        <taxon>Metazoa</taxon>
        <taxon>Chordata</taxon>
        <taxon>Craniata</taxon>
        <taxon>Vertebrata</taxon>
        <taxon>Euteleostomi</taxon>
        <taxon>Actinopterygii</taxon>
        <taxon>Neopterygii</taxon>
        <taxon>Teleostei</taxon>
        <taxon>Neoteleostei</taxon>
        <taxon>Acanthomorphata</taxon>
        <taxon>Anabantaria</taxon>
        <taxon>Anabantiformes</taxon>
        <taxon>Channoidei</taxon>
        <taxon>Channidae</taxon>
        <taxon>Channa</taxon>
    </lineage>
</organism>
<keyword evidence="6" id="KW-1185">Reference proteome</keyword>
<evidence type="ECO:0000256" key="3">
    <source>
        <dbReference type="ARBA" id="ARBA00023134"/>
    </source>
</evidence>
<dbReference type="Pfam" id="PF04548">
    <property type="entry name" value="AIG1"/>
    <property type="match status" value="1"/>
</dbReference>
<dbReference type="FunFam" id="3.40.50.300:FF:000366">
    <property type="entry name" value="GTPase, IMAP family member 2"/>
    <property type="match status" value="1"/>
</dbReference>
<dbReference type="InterPro" id="IPR027417">
    <property type="entry name" value="P-loop_NTPase"/>
</dbReference>
<dbReference type="SUPFAM" id="SSF52540">
    <property type="entry name" value="P-loop containing nucleoside triphosphate hydrolases"/>
    <property type="match status" value="1"/>
</dbReference>
<proteinExistence type="inferred from homology"/>
<evidence type="ECO:0000256" key="1">
    <source>
        <dbReference type="ARBA" id="ARBA00008535"/>
    </source>
</evidence>